<dbReference type="OrthoDB" id="21797at10239"/>
<protein>
    <submittedName>
        <fullName evidence="1">Uncharacterized protein</fullName>
    </submittedName>
</protein>
<name>A0A0M4QZW2_9CAUD</name>
<proteinExistence type="predicted"/>
<reference evidence="1 2" key="1">
    <citation type="submission" date="2015-08" db="EMBL/GenBank/DDBJ databases">
        <authorList>
            <person name="Clarke R.M."/>
            <person name="Taylor B.J."/>
            <person name="Thorniley A.J."/>
            <person name="Dasenko M.A."/>
            <person name="Denver D.R."/>
            <person name="Garcia-Ruiz H."/>
            <person name="Hoyer J.S."/>
            <person name="Jogdeo S."/>
            <person name="Sullivan C.M."/>
            <person name="Peterson M.R."/>
            <person name="Rowley E.R."/>
            <person name="Schnitzler C.E."/>
            <person name="Vining K.J."/>
            <person name="Almabruk K.H."/>
            <person name="Banawas S."/>
            <person name="Beatty C."/>
            <person name="Bullock C.J."/>
            <person name="Cappellazzi J.E."/>
            <person name="Chagani S.E."/>
            <person name="Chatterjee P."/>
            <person name="Cram E.D."/>
            <person name="Elorriaga M.E."/>
            <person name="Esser M."/>
            <person name="Fellows E.J."/>
            <person name="Garcia G.R."/>
            <person name="Gullaba J.M."/>
            <person name="Kinsley M.A."/>
            <person name="Luo F."/>
            <person name="McGinnis M."/>
            <person name="Paquette C.E."/>
            <person name="Reddekopp R.L."/>
            <person name="Rosen K.L."/>
            <person name="Sahlfeld L.M."/>
            <person name="Vondras A.M."/>
            <person name="Wang J.X."/>
            <person name="Weiss E.S."/>
            <person name="Wernick R."/>
            <person name="Abuelizz H.A."/>
            <person name="Amaro Y."/>
            <person name="Archer C.L."/>
            <person name="Basu A."/>
            <person name="Bellinger M.R."/>
            <person name="Johnson S.F."/>
            <person name="Kitchen S.A."/>
            <person name="Li M."/>
            <person name="Morey-Castro K.E."/>
            <person name="Lavalleur H.J."/>
            <person name="Rangel L.J."/>
            <person name="Ree J.F."/>
            <person name="Shay S.D."/>
            <person name="Sheng Y."/>
            <person name="Smyth J.C."/>
            <person name="Stamm E.A."/>
            <person name="Taylor C.R."/>
            <person name="Vining O.B."/>
            <person name="Wanzeck K.M."/>
            <person name="Watson G."/>
            <person name="Bruck A.J."/>
            <person name="Anders K.R."/>
            <person name="Bradley K.W."/>
            <person name="Asai D.J."/>
            <person name="Bowman C.A."/>
            <person name="Russell D.A."/>
            <person name="Pope W.H."/>
            <person name="Jacobs-Sera D."/>
            <person name="Hendrix R.W."/>
            <person name="Hatfull G.F."/>
        </authorList>
    </citation>
    <scope>NUCLEOTIDE SEQUENCE [LARGE SCALE GENOMIC DNA]</scope>
</reference>
<evidence type="ECO:0000313" key="2">
    <source>
        <dbReference type="Proteomes" id="UP000201697"/>
    </source>
</evidence>
<dbReference type="Proteomes" id="UP000201697">
    <property type="component" value="Segment"/>
</dbReference>
<keyword evidence="2" id="KW-1185">Reference proteome</keyword>
<sequence length="76" mass="8609">MLLSTTIKLHCGVLEYGFNPAHSYHLVTVSKGCTRAFRRDLYRSAGEAVNALAPYREENTEVASLIRWLSRFPHDA</sequence>
<dbReference type="GeneID" id="26632187"/>
<evidence type="ECO:0000313" key="1">
    <source>
        <dbReference type="EMBL" id="ALF00386.1"/>
    </source>
</evidence>
<accession>A0A0M4QZW2</accession>
<dbReference type="EMBL" id="KT591489">
    <property type="protein sequence ID" value="ALF00386.1"/>
    <property type="molecule type" value="Genomic_DNA"/>
</dbReference>
<gene>
    <name evidence="1" type="ORF">SEA_ARCHIE_80</name>
</gene>
<dbReference type="KEGG" id="vg:26632187"/>
<organism evidence="1 2">
    <name type="scientific">Mycobacterium phage Archie</name>
    <dbReference type="NCBI Taxonomy" id="1718599"/>
    <lineage>
        <taxon>Viruses</taxon>
        <taxon>Duplodnaviria</taxon>
        <taxon>Heunggongvirae</taxon>
        <taxon>Uroviricota</taxon>
        <taxon>Caudoviricetes</taxon>
        <taxon>Vilmaviridae</taxon>
        <taxon>Lclasvirinae</taxon>
        <taxon>Faithunavirus</taxon>
        <taxon>Faithunavirus archie</taxon>
    </lineage>
</organism>
<dbReference type="RefSeq" id="YP_009205547.1">
    <property type="nucleotide sequence ID" value="NC_028878.1"/>
</dbReference>